<name>X5M9Y0_9HYPH</name>
<comment type="similarity">
    <text evidence="3 11">Belongs to the FAD-dependent oxidoreductase 2 family. NadB subfamily.</text>
</comment>
<dbReference type="InterPro" id="IPR037099">
    <property type="entry name" value="Fum_R/Succ_DH_flav-like_C_sf"/>
</dbReference>
<dbReference type="InterPro" id="IPR027477">
    <property type="entry name" value="Succ_DH/fumarate_Rdtase_cat_sf"/>
</dbReference>
<dbReference type="Proteomes" id="UP000032160">
    <property type="component" value="Chromosome I"/>
</dbReference>
<dbReference type="NCBIfam" id="TIGR00551">
    <property type="entry name" value="nadB"/>
    <property type="match status" value="1"/>
</dbReference>
<evidence type="ECO:0000256" key="10">
    <source>
        <dbReference type="NCBIfam" id="TIGR00551"/>
    </source>
</evidence>
<organism evidence="15 16">
    <name type="scientific">Candidatus Phaeomarinibacter ectocarpi</name>
    <dbReference type="NCBI Taxonomy" id="1458461"/>
    <lineage>
        <taxon>Bacteria</taxon>
        <taxon>Pseudomonadati</taxon>
        <taxon>Pseudomonadota</taxon>
        <taxon>Alphaproteobacteria</taxon>
        <taxon>Hyphomicrobiales</taxon>
        <taxon>Parvibaculaceae</taxon>
        <taxon>Candidatus Phaeomarinibacter</taxon>
    </lineage>
</organism>
<dbReference type="EC" id="1.4.3.16" evidence="4 10"/>
<dbReference type="GO" id="GO:0008734">
    <property type="term" value="F:L-aspartate oxidase activity"/>
    <property type="evidence" value="ECO:0007669"/>
    <property type="project" value="UniProtKB-UniRule"/>
</dbReference>
<keyword evidence="6 11" id="KW-0662">Pyridine nucleotide biosynthesis</keyword>
<dbReference type="GO" id="GO:0005737">
    <property type="term" value="C:cytoplasm"/>
    <property type="evidence" value="ECO:0007669"/>
    <property type="project" value="UniProtKB-SubCell"/>
</dbReference>
<dbReference type="PATRIC" id="fig|1458461.3.peg.2280"/>
<dbReference type="HOGENOM" id="CLU_014312_3_2_5"/>
<evidence type="ECO:0000256" key="11">
    <source>
        <dbReference type="RuleBase" id="RU362049"/>
    </source>
</evidence>
<dbReference type="SUPFAM" id="SSF51905">
    <property type="entry name" value="FAD/NAD(P)-binding domain"/>
    <property type="match status" value="1"/>
</dbReference>
<evidence type="ECO:0000256" key="2">
    <source>
        <dbReference type="ARBA" id="ARBA00004950"/>
    </source>
</evidence>
<keyword evidence="8 11" id="KW-0560">Oxidoreductase</keyword>
<dbReference type="Gene3D" id="3.50.50.60">
    <property type="entry name" value="FAD/NAD(P)-binding domain"/>
    <property type="match status" value="1"/>
</dbReference>
<comment type="cofactor">
    <cofactor evidence="1 11">
        <name>FAD</name>
        <dbReference type="ChEBI" id="CHEBI:57692"/>
    </cofactor>
</comment>
<evidence type="ECO:0000256" key="12">
    <source>
        <dbReference type="SAM" id="MobiDB-lite"/>
    </source>
</evidence>
<evidence type="ECO:0000259" key="14">
    <source>
        <dbReference type="Pfam" id="PF02910"/>
    </source>
</evidence>
<dbReference type="SUPFAM" id="SSF56425">
    <property type="entry name" value="Succinate dehydrogenase/fumarate reductase flavoprotein, catalytic domain"/>
    <property type="match status" value="1"/>
</dbReference>
<feature type="domain" description="FAD-dependent oxidoreductase 2 FAD-binding" evidence="13">
    <location>
        <begin position="17"/>
        <end position="391"/>
    </location>
</feature>
<dbReference type="InterPro" id="IPR015939">
    <property type="entry name" value="Fum_Rdtase/Succ_DH_flav-like_C"/>
</dbReference>
<dbReference type="Gene3D" id="1.20.58.100">
    <property type="entry name" value="Fumarate reductase/succinate dehydrogenase flavoprotein-like, C-terminal domain"/>
    <property type="match status" value="1"/>
</dbReference>
<comment type="subcellular location">
    <subcellularLocation>
        <location evidence="11">Cytoplasm</location>
    </subcellularLocation>
</comment>
<evidence type="ECO:0000256" key="7">
    <source>
        <dbReference type="ARBA" id="ARBA00022827"/>
    </source>
</evidence>
<dbReference type="PANTHER" id="PTHR42716:SF2">
    <property type="entry name" value="L-ASPARTATE OXIDASE, CHLOROPLASTIC"/>
    <property type="match status" value="1"/>
</dbReference>
<keyword evidence="5 11" id="KW-0285">Flavoprotein</keyword>
<reference evidence="15 16" key="1">
    <citation type="journal article" date="2014" name="Front. Genet.">
        <title>Genome and metabolic network of "Candidatus Phaeomarinobacter ectocarpi" Ec32, a new candidate genus of Alphaproteobacteria frequently associated with brown algae.</title>
        <authorList>
            <person name="Dittami S.M."/>
            <person name="Barbeyron T."/>
            <person name="Boyen C."/>
            <person name="Cambefort J."/>
            <person name="Collet G."/>
            <person name="Delage L."/>
            <person name="Gobet A."/>
            <person name="Groisillier A."/>
            <person name="Leblanc C."/>
            <person name="Michel G."/>
            <person name="Scornet D."/>
            <person name="Siegel A."/>
            <person name="Tapia J.E."/>
            <person name="Tonon T."/>
        </authorList>
    </citation>
    <scope>NUCLEOTIDE SEQUENCE [LARGE SCALE GENOMIC DNA]</scope>
    <source>
        <strain evidence="15 16">Ec32</strain>
    </source>
</reference>
<evidence type="ECO:0000313" key="15">
    <source>
        <dbReference type="EMBL" id="CDO60488.1"/>
    </source>
</evidence>
<dbReference type="OrthoDB" id="9806724at2"/>
<dbReference type="GO" id="GO:0034628">
    <property type="term" value="P:'de novo' NAD+ biosynthetic process from L-aspartate"/>
    <property type="evidence" value="ECO:0007669"/>
    <property type="project" value="TreeGrafter"/>
</dbReference>
<dbReference type="PRINTS" id="PR00368">
    <property type="entry name" value="FADPNR"/>
</dbReference>
<proteinExistence type="inferred from homology"/>
<feature type="region of interest" description="Disordered" evidence="12">
    <location>
        <begin position="408"/>
        <end position="432"/>
    </location>
</feature>
<comment type="function">
    <text evidence="11">Catalyzes the oxidation of L-aspartate to iminoaspartate.</text>
</comment>
<feature type="domain" description="Fumarate reductase/succinate dehydrogenase flavoprotein-like C-terminal" evidence="14">
    <location>
        <begin position="436"/>
        <end position="515"/>
    </location>
</feature>
<dbReference type="InterPro" id="IPR003953">
    <property type="entry name" value="FAD-dep_OxRdtase_2_FAD-bd"/>
</dbReference>
<sequence>MAQATSNYRTAEQLAGDALVAGAGLAGLFTALKLANAGRQVTVLAGIPRKGGATSTWAQGGIAAALGADDSADLHVADTLAAGDGLVDEAAARALADDAAARISDLEALGVAFDKKPDGSFSLGREGAHSRNRIAHVGGDGAGAAIMSALGKAALAHDNIHIVSGWHAADLIVEGGAVTGLITRGGVEPDAPSLRFRADATVLATGGVGALYAVTTNPAGSRGHGIGLAARAGALVSDVEFVQFHPTAIACDEDPAPLATEALRGEGATLLRADGSRLMEGVHRDLELAPRDIVAREIAKEIGSGGTVLLDCRDAVGNRFVDRFPSVYSACQRNGIDPLSQAIPVAPAAHYHMGGVVTDLAGVASLPGLYACGEVSRTGAHGANRLASNSLLESIVFGSRIADSIASITGGASRPKEAPAGGSAPTGDDPHASHIQTLRQSMARNVGVARDATSLEETLSLIRDLEDQALPAASGYRNMLAAAHLVVAAAHRRHESRGGHSRLDYPQSDDALTRHLPLTLEEARATAATPAPQTAKTA</sequence>
<evidence type="ECO:0000256" key="4">
    <source>
        <dbReference type="ARBA" id="ARBA00012173"/>
    </source>
</evidence>
<accession>X5M9Y0</accession>
<dbReference type="EMBL" id="HG966617">
    <property type="protein sequence ID" value="CDO60488.1"/>
    <property type="molecule type" value="Genomic_DNA"/>
</dbReference>
<dbReference type="STRING" id="1458461.BN1012_Phect2275"/>
<dbReference type="PANTHER" id="PTHR42716">
    <property type="entry name" value="L-ASPARTATE OXIDASE"/>
    <property type="match status" value="1"/>
</dbReference>
<comment type="pathway">
    <text evidence="2 11">Cofactor biosynthesis; NAD(+) biosynthesis; iminoaspartate from L-aspartate (oxidase route): step 1/1.</text>
</comment>
<evidence type="ECO:0000256" key="5">
    <source>
        <dbReference type="ARBA" id="ARBA00022630"/>
    </source>
</evidence>
<evidence type="ECO:0000313" key="16">
    <source>
        <dbReference type="Proteomes" id="UP000032160"/>
    </source>
</evidence>
<keyword evidence="7 11" id="KW-0274">FAD</keyword>
<comment type="catalytic activity">
    <reaction evidence="9">
        <text>L-aspartate + O2 = iminosuccinate + H2O2</text>
        <dbReference type="Rhea" id="RHEA:25876"/>
        <dbReference type="ChEBI" id="CHEBI:15379"/>
        <dbReference type="ChEBI" id="CHEBI:16240"/>
        <dbReference type="ChEBI" id="CHEBI:29991"/>
        <dbReference type="ChEBI" id="CHEBI:77875"/>
        <dbReference type="EC" id="1.4.3.16"/>
    </reaction>
    <physiologicalReaction direction="left-to-right" evidence="9">
        <dbReference type="Rhea" id="RHEA:25877"/>
    </physiologicalReaction>
</comment>
<dbReference type="AlphaFoldDB" id="X5M9Y0"/>
<keyword evidence="16" id="KW-1185">Reference proteome</keyword>
<dbReference type="SUPFAM" id="SSF46977">
    <property type="entry name" value="Succinate dehydrogenase/fumarate reductase flavoprotein C-terminal domain"/>
    <property type="match status" value="1"/>
</dbReference>
<evidence type="ECO:0000256" key="3">
    <source>
        <dbReference type="ARBA" id="ARBA00008562"/>
    </source>
</evidence>
<protein>
    <recommendedName>
        <fullName evidence="4 10">L-aspartate oxidase</fullName>
        <ecNumber evidence="4 10">1.4.3.16</ecNumber>
    </recommendedName>
</protein>
<evidence type="ECO:0000256" key="9">
    <source>
        <dbReference type="ARBA" id="ARBA00048305"/>
    </source>
</evidence>
<dbReference type="KEGG" id="pect:BN1012_Phect2275"/>
<evidence type="ECO:0000259" key="13">
    <source>
        <dbReference type="Pfam" id="PF00890"/>
    </source>
</evidence>
<evidence type="ECO:0000256" key="8">
    <source>
        <dbReference type="ARBA" id="ARBA00023002"/>
    </source>
</evidence>
<evidence type="ECO:0000256" key="6">
    <source>
        <dbReference type="ARBA" id="ARBA00022642"/>
    </source>
</evidence>
<dbReference type="Gene3D" id="3.90.700.10">
    <property type="entry name" value="Succinate dehydrogenase/fumarate reductase flavoprotein, catalytic domain"/>
    <property type="match status" value="1"/>
</dbReference>
<dbReference type="FunFam" id="3.90.700.10:FF:000002">
    <property type="entry name" value="L-aspartate oxidase"/>
    <property type="match status" value="1"/>
</dbReference>
<gene>
    <name evidence="15" type="ORF">BN1012_Phect2275</name>
</gene>
<dbReference type="UniPathway" id="UPA00253">
    <property type="reaction ID" value="UER00326"/>
</dbReference>
<dbReference type="InterPro" id="IPR036188">
    <property type="entry name" value="FAD/NAD-bd_sf"/>
</dbReference>
<evidence type="ECO:0000256" key="1">
    <source>
        <dbReference type="ARBA" id="ARBA00001974"/>
    </source>
</evidence>
<dbReference type="Pfam" id="PF00890">
    <property type="entry name" value="FAD_binding_2"/>
    <property type="match status" value="1"/>
</dbReference>
<dbReference type="NCBIfam" id="NF005701">
    <property type="entry name" value="PRK07512.1"/>
    <property type="match status" value="1"/>
</dbReference>
<dbReference type="RefSeq" id="WP_043948520.1">
    <property type="nucleotide sequence ID" value="NZ_HG966617.1"/>
</dbReference>
<dbReference type="InterPro" id="IPR005288">
    <property type="entry name" value="NadB"/>
</dbReference>
<dbReference type="Pfam" id="PF02910">
    <property type="entry name" value="Succ_DH_flav_C"/>
    <property type="match status" value="1"/>
</dbReference>